<evidence type="ECO:0000256" key="11">
    <source>
        <dbReference type="SAM" id="Phobius"/>
    </source>
</evidence>
<evidence type="ECO:0000256" key="3">
    <source>
        <dbReference type="ARBA" id="ARBA00007897"/>
    </source>
</evidence>
<dbReference type="GO" id="GO:0016780">
    <property type="term" value="F:phosphotransferase activity, for other substituted phosphate groups"/>
    <property type="evidence" value="ECO:0007669"/>
    <property type="project" value="InterPro"/>
</dbReference>
<dbReference type="InterPro" id="IPR050065">
    <property type="entry name" value="GlmU-like"/>
</dbReference>
<comment type="catalytic activity">
    <reaction evidence="9">
        <text>CDP-1L-myo-inositol + 1D-myo-inositol 3-phosphate = bis(1L-myo-inositol) 3,1'-phosphate 1-phosphate + CMP + H(+)</text>
        <dbReference type="Rhea" id="RHEA:31327"/>
        <dbReference type="ChEBI" id="CHEBI:15378"/>
        <dbReference type="ChEBI" id="CHEBI:58401"/>
        <dbReference type="ChEBI" id="CHEBI:60377"/>
        <dbReference type="ChEBI" id="CHEBI:62573"/>
        <dbReference type="ChEBI" id="CHEBI:62576"/>
        <dbReference type="EC" id="2.7.8.34"/>
    </reaction>
</comment>
<name>E7C6H5_9BACT</name>
<dbReference type="SUPFAM" id="SSF53448">
    <property type="entry name" value="Nucleotide-diphospho-sugar transferases"/>
    <property type="match status" value="1"/>
</dbReference>
<evidence type="ECO:0000259" key="12">
    <source>
        <dbReference type="Pfam" id="PF00483"/>
    </source>
</evidence>
<comment type="catalytic activity">
    <reaction evidence="1">
        <text>1D-myo-inositol 3-phosphate + CTP + H(+) = CDP-1L-myo-inositol + diphosphate</text>
        <dbReference type="Rhea" id="RHEA:30647"/>
        <dbReference type="ChEBI" id="CHEBI:15378"/>
        <dbReference type="ChEBI" id="CHEBI:33019"/>
        <dbReference type="ChEBI" id="CHEBI:37563"/>
        <dbReference type="ChEBI" id="CHEBI:58401"/>
        <dbReference type="ChEBI" id="CHEBI:62573"/>
        <dbReference type="EC" id="2.7.7.74"/>
    </reaction>
</comment>
<dbReference type="EC" id="2.7.8.34" evidence="5"/>
<keyword evidence="7 10" id="KW-0808">Transferase</keyword>
<feature type="transmembrane region" description="Helical" evidence="11">
    <location>
        <begin position="403"/>
        <end position="428"/>
    </location>
</feature>
<dbReference type="Gene3D" id="1.20.120.1760">
    <property type="match status" value="1"/>
</dbReference>
<dbReference type="EMBL" id="GU568004">
    <property type="protein sequence ID" value="ADI23049.1"/>
    <property type="molecule type" value="Genomic_DNA"/>
</dbReference>
<dbReference type="GO" id="GO:0008654">
    <property type="term" value="P:phospholipid biosynthetic process"/>
    <property type="evidence" value="ECO:0007669"/>
    <property type="project" value="InterPro"/>
</dbReference>
<feature type="domain" description="Nucleotidyl transferase" evidence="12">
    <location>
        <begin position="9"/>
        <end position="242"/>
    </location>
</feature>
<reference evidence="13" key="1">
    <citation type="submission" date="2010-01" db="EMBL/GenBank/DDBJ databases">
        <title>Genome fragments of uncultured bacteria from the North Pacific subtropical Gyre.</title>
        <authorList>
            <person name="Pham V.D."/>
            <person name="Delong E.F."/>
        </authorList>
    </citation>
    <scope>NUCLEOTIDE SEQUENCE</scope>
</reference>
<dbReference type="PANTHER" id="PTHR43584">
    <property type="entry name" value="NUCLEOTIDYL TRANSFERASE"/>
    <property type="match status" value="1"/>
</dbReference>
<sequence length="445" mass="50773">MKNNNIDTAVILAAGKGERISNTAEFVAKPLIKIFDLSLIERSIKNLINDLNVKKIYVVTGFNHEKINDHLIELKHKLSLNIEFVFAKDWEKGNGASFLAILDKINHQQFYLLMVDHLFNDEFYKTISKYKINNKSYLIISKTLSSLNDFNDSTKVNVVDDKINDIGKSINDNNAFDTGFFILNSDEFNNVNKLSVREKLSLSEVIQELVQQKKLYFIEVPEDSWLDIDTNEDLLKAKNYLLNNSNSKINDGPISKHINRPISKWITSKITDYPLTPNQISIAVFFISVFSGLIISMEGYFFLLLGALLAQLSSILDGCDGEIARLKLLKSKFGRWLDQVLDRYSDLFIFTGLTFHTYFIHKTLTVFLIGFIAVGGRIISSYTAFVYDSVASTRNSIRIGRDLIIFIILIGAVLNIPYITLVILAFIMNADIYKRLWTLKDKLDN</sequence>
<dbReference type="InterPro" id="IPR048254">
    <property type="entry name" value="CDP_ALCOHOL_P_TRANSF_CS"/>
</dbReference>
<evidence type="ECO:0000256" key="6">
    <source>
        <dbReference type="ARBA" id="ARBA00018322"/>
    </source>
</evidence>
<evidence type="ECO:0000256" key="9">
    <source>
        <dbReference type="ARBA" id="ARBA00049235"/>
    </source>
</evidence>
<dbReference type="Gene3D" id="3.90.550.10">
    <property type="entry name" value="Spore Coat Polysaccharide Biosynthesis Protein SpsA, Chain A"/>
    <property type="match status" value="1"/>
</dbReference>
<evidence type="ECO:0000256" key="10">
    <source>
        <dbReference type="RuleBase" id="RU003750"/>
    </source>
</evidence>
<dbReference type="AlphaFoldDB" id="E7C6H5"/>
<keyword evidence="11" id="KW-0812">Transmembrane</keyword>
<dbReference type="Pfam" id="PF00483">
    <property type="entry name" value="NTP_transferase"/>
    <property type="match status" value="1"/>
</dbReference>
<dbReference type="PROSITE" id="PS00379">
    <property type="entry name" value="CDP_ALCOHOL_P_TRANSF"/>
    <property type="match status" value="1"/>
</dbReference>
<dbReference type="InterPro" id="IPR029044">
    <property type="entry name" value="Nucleotide-diphossugar_trans"/>
</dbReference>
<feature type="transmembrane region" description="Helical" evidence="11">
    <location>
        <begin position="366"/>
        <end position="391"/>
    </location>
</feature>
<dbReference type="GO" id="GO:0016779">
    <property type="term" value="F:nucleotidyltransferase activity"/>
    <property type="evidence" value="ECO:0007669"/>
    <property type="project" value="UniProtKB-KW"/>
</dbReference>
<dbReference type="InterPro" id="IPR000462">
    <property type="entry name" value="CDP-OH_P_trans"/>
</dbReference>
<protein>
    <recommendedName>
        <fullName evidence="6">Bifunctional IPC transferase and DIPP synthase</fullName>
        <ecNumber evidence="4">2.7.7.74</ecNumber>
        <ecNumber evidence="5">2.7.8.34</ecNumber>
    </recommendedName>
</protein>
<keyword evidence="11" id="KW-1133">Transmembrane helix</keyword>
<dbReference type="InterPro" id="IPR005835">
    <property type="entry name" value="NTP_transferase_dom"/>
</dbReference>
<evidence type="ECO:0000256" key="1">
    <source>
        <dbReference type="ARBA" id="ARBA00000729"/>
    </source>
</evidence>
<feature type="transmembrane region" description="Helical" evidence="11">
    <location>
        <begin position="275"/>
        <end position="294"/>
    </location>
</feature>
<dbReference type="GO" id="GO:0016020">
    <property type="term" value="C:membrane"/>
    <property type="evidence" value="ECO:0007669"/>
    <property type="project" value="InterPro"/>
</dbReference>
<evidence type="ECO:0000313" key="13">
    <source>
        <dbReference type="EMBL" id="ADI23049.1"/>
    </source>
</evidence>
<evidence type="ECO:0000256" key="2">
    <source>
        <dbReference type="ARBA" id="ARBA00006982"/>
    </source>
</evidence>
<evidence type="ECO:0000256" key="7">
    <source>
        <dbReference type="ARBA" id="ARBA00022679"/>
    </source>
</evidence>
<evidence type="ECO:0000256" key="4">
    <source>
        <dbReference type="ARBA" id="ARBA00012504"/>
    </source>
</evidence>
<comment type="similarity">
    <text evidence="10">Belongs to the CDP-alcohol phosphatidyltransferase class-I family.</text>
</comment>
<keyword evidence="8" id="KW-0548">Nucleotidyltransferase</keyword>
<evidence type="ECO:0000256" key="5">
    <source>
        <dbReference type="ARBA" id="ARBA00013268"/>
    </source>
</evidence>
<keyword evidence="11" id="KW-0472">Membrane</keyword>
<comment type="similarity">
    <text evidence="3">In the N-terminal section; belongs to the MobA family.</text>
</comment>
<dbReference type="PANTHER" id="PTHR43584:SF8">
    <property type="entry name" value="N-ACETYLMURAMATE ALPHA-1-PHOSPHATE URIDYLYLTRANSFERASE"/>
    <property type="match status" value="1"/>
</dbReference>
<dbReference type="Pfam" id="PF01066">
    <property type="entry name" value="CDP-OH_P_transf"/>
    <property type="match status" value="1"/>
</dbReference>
<accession>E7C6H5</accession>
<dbReference type="InterPro" id="IPR043130">
    <property type="entry name" value="CDP-OH_PTrfase_TM_dom"/>
</dbReference>
<comment type="similarity">
    <text evidence="2">In the C-terminal section; belongs to the CDP-alcohol phosphatidyltransferase class-I family.</text>
</comment>
<organism evidence="13">
    <name type="scientific">uncultured Planctomycetales bacterium HF0770_03I01</name>
    <dbReference type="NCBI Taxonomy" id="723609"/>
    <lineage>
        <taxon>Bacteria</taxon>
        <taxon>Pseudomonadati</taxon>
        <taxon>Planctomycetota</taxon>
        <taxon>Planctomycetia</taxon>
        <taxon>Planctomycetales</taxon>
        <taxon>environmental samples</taxon>
    </lineage>
</organism>
<proteinExistence type="inferred from homology"/>
<dbReference type="EC" id="2.7.7.74" evidence="4"/>
<evidence type="ECO:0000256" key="8">
    <source>
        <dbReference type="ARBA" id="ARBA00022695"/>
    </source>
</evidence>